<protein>
    <recommendedName>
        <fullName evidence="4">HMA domain-containing protein</fullName>
    </recommendedName>
</protein>
<evidence type="ECO:0000313" key="5">
    <source>
        <dbReference type="EMBL" id="GAA3493975.1"/>
    </source>
</evidence>
<sequence length="100" mass="10556">MAGEPASVVEVTDLAVGGMTCAACVKRVEKKLAKLDGVTASVNLATGRARVHHPPEVLPEQLVAAVEQARYTATLPEPPKRGAARTVTTRIQRRSRNATG</sequence>
<keyword evidence="6" id="KW-1185">Reference proteome</keyword>
<accession>A0ABP6TFL5</accession>
<evidence type="ECO:0000313" key="6">
    <source>
        <dbReference type="Proteomes" id="UP001501455"/>
    </source>
</evidence>
<dbReference type="EMBL" id="BAAAXF010000014">
    <property type="protein sequence ID" value="GAA3493975.1"/>
    <property type="molecule type" value="Genomic_DNA"/>
</dbReference>
<comment type="caution">
    <text evidence="5">The sequence shown here is derived from an EMBL/GenBank/DDBJ whole genome shotgun (WGS) entry which is preliminary data.</text>
</comment>
<dbReference type="Pfam" id="PF00403">
    <property type="entry name" value="HMA"/>
    <property type="match status" value="1"/>
</dbReference>
<dbReference type="CDD" id="cd00371">
    <property type="entry name" value="HMA"/>
    <property type="match status" value="1"/>
</dbReference>
<feature type="domain" description="HMA" evidence="4">
    <location>
        <begin position="10"/>
        <end position="74"/>
    </location>
</feature>
<dbReference type="PROSITE" id="PS50846">
    <property type="entry name" value="HMA_2"/>
    <property type="match status" value="1"/>
</dbReference>
<evidence type="ECO:0000256" key="2">
    <source>
        <dbReference type="ARBA" id="ARBA00022967"/>
    </source>
</evidence>
<feature type="compositionally biased region" description="Basic residues" evidence="3">
    <location>
        <begin position="91"/>
        <end position="100"/>
    </location>
</feature>
<keyword evidence="2" id="KW-1278">Translocase</keyword>
<gene>
    <name evidence="5" type="ORF">GCM10019016_010740</name>
</gene>
<organism evidence="5 6">
    <name type="scientific">Streptomyces prasinosporus</name>
    <dbReference type="NCBI Taxonomy" id="68256"/>
    <lineage>
        <taxon>Bacteria</taxon>
        <taxon>Bacillati</taxon>
        <taxon>Actinomycetota</taxon>
        <taxon>Actinomycetes</taxon>
        <taxon>Kitasatosporales</taxon>
        <taxon>Streptomycetaceae</taxon>
        <taxon>Streptomyces</taxon>
        <taxon>Streptomyces albogriseolus group</taxon>
    </lineage>
</organism>
<dbReference type="SUPFAM" id="SSF55008">
    <property type="entry name" value="HMA, heavy metal-associated domain"/>
    <property type="match status" value="1"/>
</dbReference>
<name>A0ABP6TFL5_9ACTN</name>
<dbReference type="PANTHER" id="PTHR43520:SF8">
    <property type="entry name" value="P-TYPE CU(+) TRANSPORTER"/>
    <property type="match status" value="1"/>
</dbReference>
<keyword evidence="1" id="KW-0479">Metal-binding</keyword>
<dbReference type="PANTHER" id="PTHR43520">
    <property type="entry name" value="ATP7, ISOFORM B"/>
    <property type="match status" value="1"/>
</dbReference>
<dbReference type="InterPro" id="IPR006121">
    <property type="entry name" value="HMA_dom"/>
</dbReference>
<evidence type="ECO:0000256" key="1">
    <source>
        <dbReference type="ARBA" id="ARBA00022723"/>
    </source>
</evidence>
<dbReference type="InterPro" id="IPR017969">
    <property type="entry name" value="Heavy-metal-associated_CS"/>
</dbReference>
<proteinExistence type="predicted"/>
<evidence type="ECO:0000256" key="3">
    <source>
        <dbReference type="SAM" id="MobiDB-lite"/>
    </source>
</evidence>
<dbReference type="InterPro" id="IPR036163">
    <property type="entry name" value="HMA_dom_sf"/>
</dbReference>
<dbReference type="Proteomes" id="UP001501455">
    <property type="component" value="Unassembled WGS sequence"/>
</dbReference>
<evidence type="ECO:0000259" key="4">
    <source>
        <dbReference type="PROSITE" id="PS50846"/>
    </source>
</evidence>
<reference evidence="6" key="1">
    <citation type="journal article" date="2019" name="Int. J. Syst. Evol. Microbiol.">
        <title>The Global Catalogue of Microorganisms (GCM) 10K type strain sequencing project: providing services to taxonomists for standard genome sequencing and annotation.</title>
        <authorList>
            <consortium name="The Broad Institute Genomics Platform"/>
            <consortium name="The Broad Institute Genome Sequencing Center for Infectious Disease"/>
            <person name="Wu L."/>
            <person name="Ma J."/>
        </authorList>
    </citation>
    <scope>NUCLEOTIDE SEQUENCE [LARGE SCALE GENOMIC DNA]</scope>
    <source>
        <strain evidence="6">JCM 4816</strain>
    </source>
</reference>
<dbReference type="Gene3D" id="3.30.70.100">
    <property type="match status" value="1"/>
</dbReference>
<feature type="region of interest" description="Disordered" evidence="3">
    <location>
        <begin position="76"/>
        <end position="100"/>
    </location>
</feature>
<dbReference type="PROSITE" id="PS01047">
    <property type="entry name" value="HMA_1"/>
    <property type="match status" value="1"/>
</dbReference>